<accession>A0A1R1F3I0</accession>
<feature type="transmembrane region" description="Helical" evidence="1">
    <location>
        <begin position="55"/>
        <end position="73"/>
    </location>
</feature>
<keyword evidence="1" id="KW-0472">Membrane</keyword>
<reference evidence="2 3" key="1">
    <citation type="submission" date="2016-11" db="EMBL/GenBank/DDBJ databases">
        <title>Paenibacillus species isolates.</title>
        <authorList>
            <person name="Beno S.M."/>
        </authorList>
    </citation>
    <scope>NUCLEOTIDE SEQUENCE [LARGE SCALE GENOMIC DNA]</scope>
    <source>
        <strain evidence="2 3">FSL R5-0378</strain>
    </source>
</reference>
<proteinExistence type="predicted"/>
<evidence type="ECO:0000313" key="3">
    <source>
        <dbReference type="Proteomes" id="UP000187172"/>
    </source>
</evidence>
<sequence>MIVVMIVLYLAIYIAICGAYFQLAKKAGRDDIAWFAFVPILNYILQLKLIKESAWWILITLVPIANIVFAIIWQVKLLNAFGKNGAYVLFAIFLSPVYVILWMVWGYSSKTTYQLYNPPVPPGPTAAF</sequence>
<gene>
    <name evidence="2" type="ORF">BK138_09190</name>
</gene>
<evidence type="ECO:0000313" key="2">
    <source>
        <dbReference type="EMBL" id="OMF58664.1"/>
    </source>
</evidence>
<dbReference type="Pfam" id="PF18936">
    <property type="entry name" value="DUF5684"/>
    <property type="match status" value="1"/>
</dbReference>
<comment type="caution">
    <text evidence="2">The sequence shown here is derived from an EMBL/GenBank/DDBJ whole genome shotgun (WGS) entry which is preliminary data.</text>
</comment>
<feature type="transmembrane region" description="Helical" evidence="1">
    <location>
        <begin position="6"/>
        <end position="23"/>
    </location>
</feature>
<keyword evidence="1" id="KW-1133">Transmembrane helix</keyword>
<evidence type="ECO:0008006" key="4">
    <source>
        <dbReference type="Google" id="ProtNLM"/>
    </source>
</evidence>
<keyword evidence="3" id="KW-1185">Reference proteome</keyword>
<organism evidence="2 3">
    <name type="scientific">Paenibacillus rhizosphaerae</name>
    <dbReference type="NCBI Taxonomy" id="297318"/>
    <lineage>
        <taxon>Bacteria</taxon>
        <taxon>Bacillati</taxon>
        <taxon>Bacillota</taxon>
        <taxon>Bacilli</taxon>
        <taxon>Bacillales</taxon>
        <taxon>Paenibacillaceae</taxon>
        <taxon>Paenibacillus</taxon>
    </lineage>
</organism>
<feature type="transmembrane region" description="Helical" evidence="1">
    <location>
        <begin position="85"/>
        <end position="105"/>
    </location>
</feature>
<protein>
    <recommendedName>
        <fullName evidence="4">Signal peptidase I</fullName>
    </recommendedName>
</protein>
<dbReference type="AlphaFoldDB" id="A0A1R1F3I0"/>
<dbReference type="InterPro" id="IPR043739">
    <property type="entry name" value="DUF5684"/>
</dbReference>
<dbReference type="EMBL" id="MRTP01000001">
    <property type="protein sequence ID" value="OMF58664.1"/>
    <property type="molecule type" value="Genomic_DNA"/>
</dbReference>
<dbReference type="STRING" id="297318.BK138_09190"/>
<keyword evidence="1" id="KW-0812">Transmembrane</keyword>
<dbReference type="RefSeq" id="WP_076168600.1">
    <property type="nucleotide sequence ID" value="NZ_MRTP01000001.1"/>
</dbReference>
<name>A0A1R1F3I0_9BACL</name>
<evidence type="ECO:0000256" key="1">
    <source>
        <dbReference type="SAM" id="Phobius"/>
    </source>
</evidence>
<dbReference type="Proteomes" id="UP000187172">
    <property type="component" value="Unassembled WGS sequence"/>
</dbReference>